<evidence type="ECO:0000259" key="13">
    <source>
        <dbReference type="PROSITE" id="PS51371"/>
    </source>
</evidence>
<dbReference type="SMART" id="SM01091">
    <property type="entry name" value="CorC_HlyC"/>
    <property type="match status" value="1"/>
</dbReference>
<dbReference type="GO" id="GO:0005886">
    <property type="term" value="C:plasma membrane"/>
    <property type="evidence" value="ECO:0007669"/>
    <property type="project" value="UniProtKB-SubCell"/>
</dbReference>
<dbReference type="HOGENOM" id="CLU_015237_4_1_0"/>
<evidence type="ECO:0000256" key="2">
    <source>
        <dbReference type="ARBA" id="ARBA00006337"/>
    </source>
</evidence>
<evidence type="ECO:0000256" key="7">
    <source>
        <dbReference type="ARBA" id="ARBA00023122"/>
    </source>
</evidence>
<keyword evidence="4 10" id="KW-0812">Transmembrane</keyword>
<dbReference type="PaxDb" id="522772-Dacet_1526"/>
<evidence type="ECO:0000256" key="10">
    <source>
        <dbReference type="PROSITE-ProRule" id="PRU01193"/>
    </source>
</evidence>
<dbReference type="KEGG" id="dap:Dacet_1526"/>
<keyword evidence="5" id="KW-0677">Repeat</keyword>
<dbReference type="InterPro" id="IPR036318">
    <property type="entry name" value="FAD-bd_PCMH-like_sf"/>
</dbReference>
<dbReference type="Gene3D" id="3.10.580.10">
    <property type="entry name" value="CBS-domain"/>
    <property type="match status" value="1"/>
</dbReference>
<dbReference type="InterPro" id="IPR002550">
    <property type="entry name" value="CNNM"/>
</dbReference>
<dbReference type="Pfam" id="PF03471">
    <property type="entry name" value="CorC_HlyC"/>
    <property type="match status" value="1"/>
</dbReference>
<dbReference type="RefSeq" id="WP_013010809.1">
    <property type="nucleotide sequence ID" value="NC_013943.1"/>
</dbReference>
<dbReference type="PROSITE" id="PS51846">
    <property type="entry name" value="CNNM"/>
    <property type="match status" value="1"/>
</dbReference>
<evidence type="ECO:0000256" key="11">
    <source>
        <dbReference type="SAM" id="MobiDB-lite"/>
    </source>
</evidence>
<evidence type="ECO:0000256" key="6">
    <source>
        <dbReference type="ARBA" id="ARBA00022989"/>
    </source>
</evidence>
<keyword evidence="3" id="KW-1003">Cell membrane</keyword>
<dbReference type="FunCoup" id="D4H8E6">
    <property type="interactions" value="170"/>
</dbReference>
<feature type="domain" description="CNNM transmembrane" evidence="14">
    <location>
        <begin position="1"/>
        <end position="188"/>
    </location>
</feature>
<dbReference type="InParanoid" id="D4H8E6"/>
<dbReference type="Proteomes" id="UP000002012">
    <property type="component" value="Chromosome"/>
</dbReference>
<gene>
    <name evidence="15" type="ordered locus">Dacet_1526</name>
</gene>
<evidence type="ECO:0008006" key="17">
    <source>
        <dbReference type="Google" id="ProtNLM"/>
    </source>
</evidence>
<dbReference type="Pfam" id="PF01595">
    <property type="entry name" value="CNNM"/>
    <property type="match status" value="1"/>
</dbReference>
<keyword evidence="16" id="KW-1185">Reference proteome</keyword>
<dbReference type="SUPFAM" id="SSF54631">
    <property type="entry name" value="CBS-domain pair"/>
    <property type="match status" value="1"/>
</dbReference>
<dbReference type="GO" id="GO:0050660">
    <property type="term" value="F:flavin adenine dinucleotide binding"/>
    <property type="evidence" value="ECO:0007669"/>
    <property type="project" value="InterPro"/>
</dbReference>
<evidence type="ECO:0000313" key="15">
    <source>
        <dbReference type="EMBL" id="ADD68295.1"/>
    </source>
</evidence>
<dbReference type="eggNOG" id="COG1253">
    <property type="taxonomic scope" value="Bacteria"/>
</dbReference>
<dbReference type="OrthoDB" id="9798188at2"/>
<dbReference type="InterPro" id="IPR000644">
    <property type="entry name" value="CBS_dom"/>
</dbReference>
<dbReference type="InterPro" id="IPR046342">
    <property type="entry name" value="CBS_dom_sf"/>
</dbReference>
<feature type="domain" description="CBS" evidence="13">
    <location>
        <begin position="207"/>
        <end position="269"/>
    </location>
</feature>
<dbReference type="SUPFAM" id="SSF56176">
    <property type="entry name" value="FAD-binding/transporter-associated domain-like"/>
    <property type="match status" value="1"/>
</dbReference>
<keyword evidence="8 10" id="KW-0472">Membrane</keyword>
<comment type="similarity">
    <text evidence="2">Belongs to the UPF0053 family.</text>
</comment>
<dbReference type="InterPro" id="IPR044751">
    <property type="entry name" value="Ion_transp-like_CBS"/>
</dbReference>
<organism evidence="15 16">
    <name type="scientific">Denitrovibrio acetiphilus (strain DSM 12809 / NBRC 114555 / N2460)</name>
    <dbReference type="NCBI Taxonomy" id="522772"/>
    <lineage>
        <taxon>Bacteria</taxon>
        <taxon>Pseudomonadati</taxon>
        <taxon>Deferribacterota</taxon>
        <taxon>Deferribacteres</taxon>
        <taxon>Deferribacterales</taxon>
        <taxon>Geovibrionaceae</taxon>
        <taxon>Denitrovibrio</taxon>
    </lineage>
</organism>
<dbReference type="PANTHER" id="PTHR22777">
    <property type="entry name" value="HEMOLYSIN-RELATED"/>
    <property type="match status" value="1"/>
</dbReference>
<dbReference type="InterPro" id="IPR016169">
    <property type="entry name" value="FAD-bd_PCMH_sub2"/>
</dbReference>
<evidence type="ECO:0000256" key="8">
    <source>
        <dbReference type="ARBA" id="ARBA00023136"/>
    </source>
</evidence>
<evidence type="ECO:0000259" key="14">
    <source>
        <dbReference type="PROSITE" id="PS51846"/>
    </source>
</evidence>
<dbReference type="EMBL" id="CP001968">
    <property type="protein sequence ID" value="ADD68295.1"/>
    <property type="molecule type" value="Genomic_DNA"/>
</dbReference>
<evidence type="ECO:0000256" key="3">
    <source>
        <dbReference type="ARBA" id="ARBA00022475"/>
    </source>
</evidence>
<keyword evidence="7 9" id="KW-0129">CBS domain</keyword>
<dbReference type="AlphaFoldDB" id="D4H8E6"/>
<dbReference type="PANTHER" id="PTHR22777:SF32">
    <property type="entry name" value="UPF0053 INNER MEMBRANE PROTEIN YFJD"/>
    <property type="match status" value="1"/>
</dbReference>
<name>D4H8E6_DENA2</name>
<feature type="region of interest" description="Disordered" evidence="11">
    <location>
        <begin position="415"/>
        <end position="434"/>
    </location>
</feature>
<sequence length="434" mass="50030" precursor="true">MNESLILELFAIGTCVILSGFFSGSETALTSLGELKIRHMIEEDKKAKPLKLWLEHPNKVLNTILIGNNIVNILGSVLATDFSAKLFGDSRIAAVTGVMTLLVLFFGEITPKTFAKHNAAAIAPYVIRMLRVPYLFFYPFSFGINKMVKGMIILSGGKLDRNKNQITEDELEFYICESEKEGIIENGKSRMLQNIFDISEIYVKEVMVPRTDMVAIDIEDPVESYIDKIHASEFSRIPVYEETIDKIIGILYVKDLLRFVNEDSTQFDLRKVLRKPYFIPETKKIDSMLSEFQRNRNHMAIVIDEYGGVDGLVTLEDILEEIVGEIWDEYDTEEQEVTEISENTFIVDVRMDIDDFCEKFGLEKTHEMDEYETVGGLVFDIAEKIPEVGEQYVYENYQFKILNKHERRLDKVELRRIEKEPDEKQENSTDDEKI</sequence>
<comment type="subcellular location">
    <subcellularLocation>
        <location evidence="1">Cell membrane</location>
        <topology evidence="1">Multi-pass membrane protein</topology>
    </subcellularLocation>
</comment>
<feature type="transmembrane region" description="Helical" evidence="12">
    <location>
        <begin position="122"/>
        <end position="144"/>
    </location>
</feature>
<dbReference type="Gene3D" id="3.30.465.10">
    <property type="match status" value="1"/>
</dbReference>
<dbReference type="SMART" id="SM00116">
    <property type="entry name" value="CBS"/>
    <property type="match status" value="2"/>
</dbReference>
<feature type="transmembrane region" description="Helical" evidence="12">
    <location>
        <begin position="60"/>
        <end position="80"/>
    </location>
</feature>
<dbReference type="PROSITE" id="PS51371">
    <property type="entry name" value="CBS"/>
    <property type="match status" value="2"/>
</dbReference>
<dbReference type="FunFam" id="3.10.580.10:FF:000002">
    <property type="entry name" value="Magnesium/cobalt efflux protein CorC"/>
    <property type="match status" value="1"/>
</dbReference>
<feature type="transmembrane region" description="Helical" evidence="12">
    <location>
        <begin position="5"/>
        <end position="22"/>
    </location>
</feature>
<evidence type="ECO:0000256" key="4">
    <source>
        <dbReference type="ARBA" id="ARBA00022692"/>
    </source>
</evidence>
<dbReference type="InterPro" id="IPR005170">
    <property type="entry name" value="Transptr-assoc_dom"/>
</dbReference>
<dbReference type="CDD" id="cd04590">
    <property type="entry name" value="CBS_pair_CorC_HlyC_assoc"/>
    <property type="match status" value="1"/>
</dbReference>
<feature type="transmembrane region" description="Helical" evidence="12">
    <location>
        <begin position="92"/>
        <end position="110"/>
    </location>
</feature>
<accession>D4H8E6</accession>
<reference evidence="15 16" key="1">
    <citation type="journal article" date="2010" name="Stand. Genomic Sci.">
        <title>Complete genome sequence of Denitrovibrio acetiphilus type strain (N2460).</title>
        <authorList>
            <person name="Kiss H."/>
            <person name="Lang E."/>
            <person name="Lapidus A."/>
            <person name="Copeland A."/>
            <person name="Nolan M."/>
            <person name="Glavina Del Rio T."/>
            <person name="Chen F."/>
            <person name="Lucas S."/>
            <person name="Tice H."/>
            <person name="Cheng J.F."/>
            <person name="Han C."/>
            <person name="Goodwin L."/>
            <person name="Pitluck S."/>
            <person name="Liolios K."/>
            <person name="Pati A."/>
            <person name="Ivanova N."/>
            <person name="Mavromatis K."/>
            <person name="Chen A."/>
            <person name="Palaniappan K."/>
            <person name="Land M."/>
            <person name="Hauser L."/>
            <person name="Chang Y.J."/>
            <person name="Jeffries C.D."/>
            <person name="Detter J.C."/>
            <person name="Brettin T."/>
            <person name="Spring S."/>
            <person name="Rohde M."/>
            <person name="Goker M."/>
            <person name="Woyke T."/>
            <person name="Bristow J."/>
            <person name="Eisen J.A."/>
            <person name="Markowitz V."/>
            <person name="Hugenholtz P."/>
            <person name="Kyrpides N.C."/>
            <person name="Klenk H.P."/>
        </authorList>
    </citation>
    <scope>NUCLEOTIDE SEQUENCE [LARGE SCALE GENOMIC DNA]</scope>
    <source>
        <strain evidence="16">DSM 12809 / NBRC 114555 / N2460</strain>
    </source>
</reference>
<protein>
    <recommendedName>
        <fullName evidence="17">CBS domain containing protein</fullName>
    </recommendedName>
</protein>
<evidence type="ECO:0000256" key="5">
    <source>
        <dbReference type="ARBA" id="ARBA00022737"/>
    </source>
</evidence>
<evidence type="ECO:0000256" key="1">
    <source>
        <dbReference type="ARBA" id="ARBA00004651"/>
    </source>
</evidence>
<dbReference type="Pfam" id="PF00571">
    <property type="entry name" value="CBS"/>
    <property type="match status" value="2"/>
</dbReference>
<feature type="domain" description="CBS" evidence="13">
    <location>
        <begin position="272"/>
        <end position="329"/>
    </location>
</feature>
<evidence type="ECO:0000256" key="9">
    <source>
        <dbReference type="PROSITE-ProRule" id="PRU00703"/>
    </source>
</evidence>
<proteinExistence type="inferred from homology"/>
<dbReference type="STRING" id="522772.Dacet_1526"/>
<evidence type="ECO:0000256" key="12">
    <source>
        <dbReference type="SAM" id="Phobius"/>
    </source>
</evidence>
<evidence type="ECO:0000313" key="16">
    <source>
        <dbReference type="Proteomes" id="UP000002012"/>
    </source>
</evidence>
<keyword evidence="6 10" id="KW-1133">Transmembrane helix</keyword>